<dbReference type="Pfam" id="PF01476">
    <property type="entry name" value="LysM"/>
    <property type="match status" value="1"/>
</dbReference>
<dbReference type="PROSITE" id="PS51782">
    <property type="entry name" value="LYSM"/>
    <property type="match status" value="1"/>
</dbReference>
<dbReference type="InterPro" id="IPR018392">
    <property type="entry name" value="LysM"/>
</dbReference>
<accession>A0A8J5S041</accession>
<dbReference type="PANTHER" id="PTHR33734:SF29">
    <property type="entry name" value="LYSM DOMAIN-CONTAINING GPI-ANCHORED PROTEIN LYP4"/>
    <property type="match status" value="1"/>
</dbReference>
<dbReference type="AlphaFoldDB" id="A0A8J5S041"/>
<dbReference type="Proteomes" id="UP000729402">
    <property type="component" value="Unassembled WGS sequence"/>
</dbReference>
<keyword evidence="3" id="KW-1185">Reference proteome</keyword>
<name>A0A8J5S041_ZIZPA</name>
<gene>
    <name evidence="2" type="ORF">GUJ93_ZPchr0002g23402</name>
</gene>
<sequence length="466" mass="47829">MPAHAFKASSLYTRLATLARAPAQQSPVSRSLARTQPHASALPTTVIMLPLPPHRHHLLLLAATAVAVAVASVRLPLVASKSTLESCSSSTACPALLSYTLYADLKLAELAALFSADPLAILAANSIDFAVPDPADRILPAGLPLRVPVPCACSDGIRKATSVRYVSRPGDTLASIASTVYGGLTTPEWIRDSNGILDAKANPDAAFDAGTTLFVPLHCACFGGIDNGLPTVYLTYVAGKGDTVTAVAQRYRTTATDLLSVNDMATADLAAGDIIVVPLPACTSSFPAFTLDYGMAVANGSYAVSANRCVQCSCGPGNLDLFCVPAPLADTTCSSMQCANSSMMLGNFTLLMTSSGCSVTSCSYGGFVNGTILTTLTTALKPQCPGPHQFPPLIPPPTSSFFETYLGPSPTPMPSEGGVNPMMAGMAPTSTPAESSGPPPTVGRQAGGFLGATALALSSLVASLLW</sequence>
<proteinExistence type="predicted"/>
<evidence type="ECO:0000259" key="1">
    <source>
        <dbReference type="PROSITE" id="PS51782"/>
    </source>
</evidence>
<comment type="caution">
    <text evidence="2">The sequence shown here is derived from an EMBL/GenBank/DDBJ whole genome shotgun (WGS) entry which is preliminary data.</text>
</comment>
<feature type="domain" description="LysM" evidence="1">
    <location>
        <begin position="234"/>
        <end position="277"/>
    </location>
</feature>
<reference evidence="2" key="1">
    <citation type="journal article" date="2021" name="bioRxiv">
        <title>Whole Genome Assembly and Annotation of Northern Wild Rice, Zizania palustris L., Supports a Whole Genome Duplication in the Zizania Genus.</title>
        <authorList>
            <person name="Haas M."/>
            <person name="Kono T."/>
            <person name="Macchietto M."/>
            <person name="Millas R."/>
            <person name="McGilp L."/>
            <person name="Shao M."/>
            <person name="Duquette J."/>
            <person name="Hirsch C.N."/>
            <person name="Kimball J."/>
        </authorList>
    </citation>
    <scope>NUCLEOTIDE SEQUENCE</scope>
    <source>
        <tissue evidence="2">Fresh leaf tissue</tissue>
    </source>
</reference>
<dbReference type="CDD" id="cd00118">
    <property type="entry name" value="LysM"/>
    <property type="match status" value="2"/>
</dbReference>
<dbReference type="PANTHER" id="PTHR33734">
    <property type="entry name" value="LYSM DOMAIN-CONTAINING GPI-ANCHORED PROTEIN 2"/>
    <property type="match status" value="1"/>
</dbReference>
<dbReference type="EMBL" id="JAAALK010000287">
    <property type="protein sequence ID" value="KAG8056947.1"/>
    <property type="molecule type" value="Genomic_DNA"/>
</dbReference>
<reference evidence="2" key="2">
    <citation type="submission" date="2021-02" db="EMBL/GenBank/DDBJ databases">
        <authorList>
            <person name="Kimball J.A."/>
            <person name="Haas M.W."/>
            <person name="Macchietto M."/>
            <person name="Kono T."/>
            <person name="Duquette J."/>
            <person name="Shao M."/>
        </authorList>
    </citation>
    <scope>NUCLEOTIDE SEQUENCE</scope>
    <source>
        <tissue evidence="2">Fresh leaf tissue</tissue>
    </source>
</reference>
<dbReference type="SMART" id="SM00257">
    <property type="entry name" value="LysM"/>
    <property type="match status" value="2"/>
</dbReference>
<dbReference type="OrthoDB" id="2107166at2759"/>
<evidence type="ECO:0000313" key="2">
    <source>
        <dbReference type="EMBL" id="KAG8056947.1"/>
    </source>
</evidence>
<protein>
    <recommendedName>
        <fullName evidence="1">LysM domain-containing protein</fullName>
    </recommendedName>
</protein>
<evidence type="ECO:0000313" key="3">
    <source>
        <dbReference type="Proteomes" id="UP000729402"/>
    </source>
</evidence>
<organism evidence="2 3">
    <name type="scientific">Zizania palustris</name>
    <name type="common">Northern wild rice</name>
    <dbReference type="NCBI Taxonomy" id="103762"/>
    <lineage>
        <taxon>Eukaryota</taxon>
        <taxon>Viridiplantae</taxon>
        <taxon>Streptophyta</taxon>
        <taxon>Embryophyta</taxon>
        <taxon>Tracheophyta</taxon>
        <taxon>Spermatophyta</taxon>
        <taxon>Magnoliopsida</taxon>
        <taxon>Liliopsida</taxon>
        <taxon>Poales</taxon>
        <taxon>Poaceae</taxon>
        <taxon>BOP clade</taxon>
        <taxon>Oryzoideae</taxon>
        <taxon>Oryzeae</taxon>
        <taxon>Zizaniinae</taxon>
        <taxon>Zizania</taxon>
    </lineage>
</organism>